<proteinExistence type="predicted"/>
<name>A0A556AC72_9BURK</name>
<keyword evidence="4" id="KW-1185">Reference proteome</keyword>
<dbReference type="Proteomes" id="UP000318405">
    <property type="component" value="Unassembled WGS sequence"/>
</dbReference>
<dbReference type="EMBL" id="VLTJ01000039">
    <property type="protein sequence ID" value="TSH90489.1"/>
    <property type="molecule type" value="Genomic_DNA"/>
</dbReference>
<accession>A0A556AC72</accession>
<sequence length="245" mass="26758">MDMSKNRKQSPRKRDAIHPPVRSAVPVADPPDDWHRRHQDGRFGASGPYGGSEDQWANDQGTSGVRAGEVPHAPRPSVRQAAGYRPRFDPEPYRPERMYGHDAGEPVGKGGWEPAGPQSQFGGADDAGAYAPHRGGWSRGQRTLPKGYERSDERIREDVCEHLSRAYRLDVSDVSVAVADGVVTLDGTVPVRGMKHAIEDIADDCVGVKDVENRIKVRRSSGPGTDPAGLARTEDDALLLNARQR</sequence>
<feature type="domain" description="BON" evidence="2">
    <location>
        <begin position="151"/>
        <end position="219"/>
    </location>
</feature>
<feature type="compositionally biased region" description="Basic residues" evidence="1">
    <location>
        <begin position="1"/>
        <end position="11"/>
    </location>
</feature>
<dbReference type="PANTHER" id="PTHR34606">
    <property type="entry name" value="BON DOMAIN-CONTAINING PROTEIN"/>
    <property type="match status" value="1"/>
</dbReference>
<evidence type="ECO:0000313" key="3">
    <source>
        <dbReference type="EMBL" id="TSH90489.1"/>
    </source>
</evidence>
<evidence type="ECO:0000259" key="2">
    <source>
        <dbReference type="PROSITE" id="PS50914"/>
    </source>
</evidence>
<feature type="region of interest" description="Disordered" evidence="1">
    <location>
        <begin position="1"/>
        <end position="151"/>
    </location>
</feature>
<feature type="compositionally biased region" description="Basic and acidic residues" evidence="1">
    <location>
        <begin position="86"/>
        <end position="104"/>
    </location>
</feature>
<feature type="region of interest" description="Disordered" evidence="1">
    <location>
        <begin position="217"/>
        <end position="236"/>
    </location>
</feature>
<evidence type="ECO:0000313" key="4">
    <source>
        <dbReference type="Proteomes" id="UP000318405"/>
    </source>
</evidence>
<dbReference type="InterPro" id="IPR051686">
    <property type="entry name" value="Lipoprotein_DolP"/>
</dbReference>
<dbReference type="AlphaFoldDB" id="A0A556AC72"/>
<organism evidence="3 4">
    <name type="scientific">Verticiella sediminum</name>
    <dbReference type="NCBI Taxonomy" id="1247510"/>
    <lineage>
        <taxon>Bacteria</taxon>
        <taxon>Pseudomonadati</taxon>
        <taxon>Pseudomonadota</taxon>
        <taxon>Betaproteobacteria</taxon>
        <taxon>Burkholderiales</taxon>
        <taxon>Alcaligenaceae</taxon>
        <taxon>Verticiella</taxon>
    </lineage>
</organism>
<dbReference type="Gene3D" id="3.30.1340.30">
    <property type="match status" value="1"/>
</dbReference>
<dbReference type="OrthoDB" id="8963247at2"/>
<dbReference type="PANTHER" id="PTHR34606:SF15">
    <property type="entry name" value="BON DOMAIN-CONTAINING PROTEIN"/>
    <property type="match status" value="1"/>
</dbReference>
<gene>
    <name evidence="3" type="ORF">FOZ76_22015</name>
</gene>
<dbReference type="PROSITE" id="PS50914">
    <property type="entry name" value="BON"/>
    <property type="match status" value="1"/>
</dbReference>
<comment type="caution">
    <text evidence="3">The sequence shown here is derived from an EMBL/GenBank/DDBJ whole genome shotgun (WGS) entry which is preliminary data.</text>
</comment>
<reference evidence="3 4" key="1">
    <citation type="submission" date="2019-07" db="EMBL/GenBank/DDBJ databases">
        <title>Qingshengfaniella alkalisoli gen. nov., sp. nov., isolated from saline soil.</title>
        <authorList>
            <person name="Xu L."/>
            <person name="Huang X.-X."/>
            <person name="Sun J.-Q."/>
        </authorList>
    </citation>
    <scope>NUCLEOTIDE SEQUENCE [LARGE SCALE GENOMIC DNA]</scope>
    <source>
        <strain evidence="3 4">DSM 27279</strain>
    </source>
</reference>
<evidence type="ECO:0000256" key="1">
    <source>
        <dbReference type="SAM" id="MobiDB-lite"/>
    </source>
</evidence>
<protein>
    <submittedName>
        <fullName evidence="3">BON domain-containing protein</fullName>
    </submittedName>
</protein>
<dbReference type="Pfam" id="PF04972">
    <property type="entry name" value="BON"/>
    <property type="match status" value="1"/>
</dbReference>
<dbReference type="InterPro" id="IPR007055">
    <property type="entry name" value="BON_dom"/>
</dbReference>